<feature type="transmembrane region" description="Helical" evidence="1">
    <location>
        <begin position="9"/>
        <end position="32"/>
    </location>
</feature>
<keyword evidence="1" id="KW-0472">Membrane</keyword>
<organism evidence="2 3">
    <name type="scientific">Thermococcus guaymasensis DSM 11113</name>
    <dbReference type="NCBI Taxonomy" id="1432656"/>
    <lineage>
        <taxon>Archaea</taxon>
        <taxon>Methanobacteriati</taxon>
        <taxon>Methanobacteriota</taxon>
        <taxon>Thermococci</taxon>
        <taxon>Thermococcales</taxon>
        <taxon>Thermococcaceae</taxon>
        <taxon>Thermococcus</taxon>
    </lineage>
</organism>
<gene>
    <name evidence="2" type="ORF">X802_00810</name>
</gene>
<feature type="transmembrane region" description="Helical" evidence="1">
    <location>
        <begin position="52"/>
        <end position="70"/>
    </location>
</feature>
<evidence type="ECO:0008006" key="4">
    <source>
        <dbReference type="Google" id="ProtNLM"/>
    </source>
</evidence>
<keyword evidence="1" id="KW-0812">Transmembrane</keyword>
<dbReference type="KEGG" id="tgy:X802_00810"/>
<evidence type="ECO:0000313" key="2">
    <source>
        <dbReference type="EMBL" id="AJC70894.1"/>
    </source>
</evidence>
<keyword evidence="3" id="KW-1185">Reference proteome</keyword>
<dbReference type="AlphaFoldDB" id="A0A0X1KHZ5"/>
<evidence type="ECO:0000256" key="1">
    <source>
        <dbReference type="SAM" id="Phobius"/>
    </source>
</evidence>
<dbReference type="EMBL" id="CP007140">
    <property type="protein sequence ID" value="AJC70894.1"/>
    <property type="molecule type" value="Genomic_DNA"/>
</dbReference>
<name>A0A0X1KHZ5_9EURY</name>
<dbReference type="RefSeq" id="WP_062370159.1">
    <property type="nucleotide sequence ID" value="NZ_CP007140.1"/>
</dbReference>
<evidence type="ECO:0000313" key="3">
    <source>
        <dbReference type="Proteomes" id="UP000062043"/>
    </source>
</evidence>
<proteinExistence type="predicted"/>
<accession>A0A0X1KHZ5</accession>
<feature type="transmembrane region" description="Helical" evidence="1">
    <location>
        <begin position="187"/>
        <end position="205"/>
    </location>
</feature>
<dbReference type="Proteomes" id="UP000062043">
    <property type="component" value="Chromosome"/>
</dbReference>
<feature type="transmembrane region" description="Helical" evidence="1">
    <location>
        <begin position="86"/>
        <end position="105"/>
    </location>
</feature>
<dbReference type="OrthoDB" id="98916at2157"/>
<feature type="transmembrane region" description="Helical" evidence="1">
    <location>
        <begin position="163"/>
        <end position="181"/>
    </location>
</feature>
<feature type="transmembrane region" description="Helical" evidence="1">
    <location>
        <begin position="127"/>
        <end position="151"/>
    </location>
</feature>
<protein>
    <recommendedName>
        <fullName evidence="4">CPBP family intramembrane metalloprotease</fullName>
    </recommendedName>
</protein>
<sequence>MVNERTKHLILFALLWFLFVIWGLEIGVAWVFKSITGSWISQSSTIYLSKVWAINLLRFLIMSAMLRWLGMNFRDLWKGRFGKKELTYSLAIVLSFLAVEVAYLGDGYSLQILREFRHHLGISPNEWLAVVSLISEYLYYFLEILAVNLLYAGAVKLGGKKPAVLLPTFLWGLVHVLNVIIVPSTQAFLLGIYMATFALLTYFVARRTKSLKIPIFVWLLSMIL</sequence>
<dbReference type="PATRIC" id="fig|1432656.3.peg.160"/>
<dbReference type="STRING" id="1432656.X802_00810"/>
<reference evidence="2 3" key="1">
    <citation type="submission" date="2014-01" db="EMBL/GenBank/DDBJ databases">
        <title>Genome sequencing of Thermococcus guaymasensis.</title>
        <authorList>
            <person name="Zhang X."/>
            <person name="Alvare G."/>
            <person name="Fristensky B."/>
            <person name="Chen L."/>
            <person name="Suen T."/>
            <person name="Chen Q."/>
            <person name="Ma K."/>
        </authorList>
    </citation>
    <scope>NUCLEOTIDE SEQUENCE [LARGE SCALE GENOMIC DNA]</scope>
    <source>
        <strain evidence="2 3">DSM 11113</strain>
    </source>
</reference>
<keyword evidence="1" id="KW-1133">Transmembrane helix</keyword>
<dbReference type="GeneID" id="27134203"/>